<dbReference type="Pfam" id="PF03641">
    <property type="entry name" value="Lysine_decarbox"/>
    <property type="match status" value="1"/>
</dbReference>
<comment type="similarity">
    <text evidence="2 3">Belongs to the LOG family.</text>
</comment>
<dbReference type="OrthoDB" id="9801098at2"/>
<evidence type="ECO:0000256" key="3">
    <source>
        <dbReference type="RuleBase" id="RU363015"/>
    </source>
</evidence>
<dbReference type="Gene3D" id="3.40.50.450">
    <property type="match status" value="1"/>
</dbReference>
<dbReference type="SUPFAM" id="SSF102405">
    <property type="entry name" value="MCP/YpsA-like"/>
    <property type="match status" value="1"/>
</dbReference>
<dbReference type="GO" id="GO:0008714">
    <property type="term" value="F:AMP nucleosidase activity"/>
    <property type="evidence" value="ECO:0007669"/>
    <property type="project" value="UniProtKB-EC"/>
</dbReference>
<keyword evidence="3" id="KW-0378">Hydrolase</keyword>
<organism evidence="4 5">
    <name type="scientific">Larkinella punicea</name>
    <dbReference type="NCBI Taxonomy" id="2315727"/>
    <lineage>
        <taxon>Bacteria</taxon>
        <taxon>Pseudomonadati</taxon>
        <taxon>Bacteroidota</taxon>
        <taxon>Cytophagia</taxon>
        <taxon>Cytophagales</taxon>
        <taxon>Spirosomataceae</taxon>
        <taxon>Larkinella</taxon>
    </lineage>
</organism>
<evidence type="ECO:0000313" key="4">
    <source>
        <dbReference type="EMBL" id="RCR67992.1"/>
    </source>
</evidence>
<proteinExistence type="inferred from homology"/>
<name>A0A368JKE3_9BACT</name>
<sequence length="184" mass="20553">MKSIVVYCGSNPGSNPVYKEVARELGEKFAEREIRLIYGGGNMGLMGAVADAVMTNGGQVTGVIPNFLAALEVAHETLTELHFVETMHERKFKMVQFAKGVIALPGGYGTFDELFEILAWRQLRLYEGPVGVLNVNGFYDLLLLQMDRMVSDGFLKAENRELLIVSDSIDELLMKIEEFWEQAI</sequence>
<dbReference type="EC" id="3.2.2.n1" evidence="3"/>
<dbReference type="PANTHER" id="PTHR31223:SF70">
    <property type="entry name" value="LOG FAMILY PROTEIN YJL055W"/>
    <property type="match status" value="1"/>
</dbReference>
<dbReference type="RefSeq" id="WP_114407797.1">
    <property type="nucleotide sequence ID" value="NZ_QOWE01000016.1"/>
</dbReference>
<dbReference type="GO" id="GO:0005829">
    <property type="term" value="C:cytosol"/>
    <property type="evidence" value="ECO:0007669"/>
    <property type="project" value="TreeGrafter"/>
</dbReference>
<protein>
    <recommendedName>
        <fullName evidence="3">Cytokinin riboside 5'-monophosphate phosphoribohydrolase</fullName>
        <ecNumber evidence="3">3.2.2.n1</ecNumber>
    </recommendedName>
</protein>
<keyword evidence="3" id="KW-0203">Cytokinin biosynthesis</keyword>
<keyword evidence="5" id="KW-1185">Reference proteome</keyword>
<dbReference type="AlphaFoldDB" id="A0A368JKE3"/>
<evidence type="ECO:0000256" key="1">
    <source>
        <dbReference type="ARBA" id="ARBA00000274"/>
    </source>
</evidence>
<accession>A0A368JKE3</accession>
<dbReference type="GO" id="GO:0009691">
    <property type="term" value="P:cytokinin biosynthetic process"/>
    <property type="evidence" value="ECO:0007669"/>
    <property type="project" value="UniProtKB-UniRule"/>
</dbReference>
<dbReference type="InterPro" id="IPR005269">
    <property type="entry name" value="LOG"/>
</dbReference>
<evidence type="ECO:0000256" key="2">
    <source>
        <dbReference type="ARBA" id="ARBA00006763"/>
    </source>
</evidence>
<gene>
    <name evidence="4" type="ORF">DUE52_19725</name>
</gene>
<dbReference type="EMBL" id="QOWE01000016">
    <property type="protein sequence ID" value="RCR67992.1"/>
    <property type="molecule type" value="Genomic_DNA"/>
</dbReference>
<dbReference type="InterPro" id="IPR031100">
    <property type="entry name" value="LOG_fam"/>
</dbReference>
<reference evidence="4 5" key="1">
    <citation type="submission" date="2018-07" db="EMBL/GenBank/DDBJ databases">
        <title>Genome analysis of Larkinella rosea.</title>
        <authorList>
            <person name="Zhou Z."/>
            <person name="Wang G."/>
        </authorList>
    </citation>
    <scope>NUCLEOTIDE SEQUENCE [LARGE SCALE GENOMIC DNA]</scope>
    <source>
        <strain evidence="5">zzj9</strain>
    </source>
</reference>
<dbReference type="NCBIfam" id="TIGR00730">
    <property type="entry name" value="Rossman fold protein, TIGR00730 family"/>
    <property type="match status" value="1"/>
</dbReference>
<dbReference type="Proteomes" id="UP000253383">
    <property type="component" value="Unassembled WGS sequence"/>
</dbReference>
<dbReference type="PANTHER" id="PTHR31223">
    <property type="entry name" value="LOG FAMILY PROTEIN YJL055W"/>
    <property type="match status" value="1"/>
</dbReference>
<evidence type="ECO:0000313" key="5">
    <source>
        <dbReference type="Proteomes" id="UP000253383"/>
    </source>
</evidence>
<comment type="catalytic activity">
    <reaction evidence="1">
        <text>AMP + H2O = D-ribose 5-phosphate + adenine</text>
        <dbReference type="Rhea" id="RHEA:20129"/>
        <dbReference type="ChEBI" id="CHEBI:15377"/>
        <dbReference type="ChEBI" id="CHEBI:16708"/>
        <dbReference type="ChEBI" id="CHEBI:78346"/>
        <dbReference type="ChEBI" id="CHEBI:456215"/>
        <dbReference type="EC" id="3.2.2.4"/>
    </reaction>
</comment>
<comment type="caution">
    <text evidence="4">The sequence shown here is derived from an EMBL/GenBank/DDBJ whole genome shotgun (WGS) entry which is preliminary data.</text>
</comment>